<feature type="compositionally biased region" description="Basic and acidic residues" evidence="2">
    <location>
        <begin position="177"/>
        <end position="195"/>
    </location>
</feature>
<name>A0A2G9HW75_9LAMI</name>
<dbReference type="EMBL" id="NKXS01000890">
    <property type="protein sequence ID" value="PIN21765.1"/>
    <property type="molecule type" value="Genomic_DNA"/>
</dbReference>
<accession>A0A2G9HW75</accession>
<dbReference type="AlphaFoldDB" id="A0A2G9HW75"/>
<protein>
    <submittedName>
        <fullName evidence="3">Uncharacterized protein</fullName>
    </submittedName>
</protein>
<feature type="region of interest" description="Disordered" evidence="2">
    <location>
        <begin position="164"/>
        <end position="207"/>
    </location>
</feature>
<evidence type="ECO:0000256" key="1">
    <source>
        <dbReference type="SAM" id="Coils"/>
    </source>
</evidence>
<keyword evidence="4" id="KW-1185">Reference proteome</keyword>
<evidence type="ECO:0000256" key="2">
    <source>
        <dbReference type="SAM" id="MobiDB-lite"/>
    </source>
</evidence>
<proteinExistence type="predicted"/>
<comment type="caution">
    <text evidence="3">The sequence shown here is derived from an EMBL/GenBank/DDBJ whole genome shotgun (WGS) entry which is preliminary data.</text>
</comment>
<dbReference type="OrthoDB" id="1925835at2759"/>
<reference evidence="4" key="1">
    <citation type="journal article" date="2018" name="Gigascience">
        <title>Genome assembly of the Pink Ipe (Handroanthus impetiginosus, Bignoniaceae), a highly valued, ecologically keystone Neotropical timber forest tree.</title>
        <authorList>
            <person name="Silva-Junior O.B."/>
            <person name="Grattapaglia D."/>
            <person name="Novaes E."/>
            <person name="Collevatti R.G."/>
        </authorList>
    </citation>
    <scope>NUCLEOTIDE SEQUENCE [LARGE SCALE GENOMIC DNA]</scope>
    <source>
        <strain evidence="4">cv. UFG-1</strain>
    </source>
</reference>
<keyword evidence="1" id="KW-0175">Coiled coil</keyword>
<dbReference type="Proteomes" id="UP000231279">
    <property type="component" value="Unassembled WGS sequence"/>
</dbReference>
<feature type="coiled-coil region" evidence="1">
    <location>
        <begin position="62"/>
        <end position="96"/>
    </location>
</feature>
<evidence type="ECO:0000313" key="3">
    <source>
        <dbReference type="EMBL" id="PIN21765.1"/>
    </source>
</evidence>
<sequence>MRCFTACFATWKHKEIKINVQEQSLSPSFEAVEVVKLLADTTESLKEDEVVSTISESEAKTQEQIKCSNKNAETDIDKLRTNINDGNENEKREEEKDDKECLDMNSNEIIDNKECLAMNSKERTSDDDAKWVSLGDCFPVLEESSESLFSLSIDSRKQVYAAEMGDKEVSSNPSKPIETEQKSSFKYDDEDKENVNTDQPQLKPKNNEIVCDTSLSSWLVESEKSFQKESVNGNSPESEKNYGERRVLGAINGGSMLGCSGDDQPSIGTVGRYWLAGGMSTVSTKV</sequence>
<evidence type="ECO:0000313" key="4">
    <source>
        <dbReference type="Proteomes" id="UP000231279"/>
    </source>
</evidence>
<organism evidence="3 4">
    <name type="scientific">Handroanthus impetiginosus</name>
    <dbReference type="NCBI Taxonomy" id="429701"/>
    <lineage>
        <taxon>Eukaryota</taxon>
        <taxon>Viridiplantae</taxon>
        <taxon>Streptophyta</taxon>
        <taxon>Embryophyta</taxon>
        <taxon>Tracheophyta</taxon>
        <taxon>Spermatophyta</taxon>
        <taxon>Magnoliopsida</taxon>
        <taxon>eudicotyledons</taxon>
        <taxon>Gunneridae</taxon>
        <taxon>Pentapetalae</taxon>
        <taxon>asterids</taxon>
        <taxon>lamiids</taxon>
        <taxon>Lamiales</taxon>
        <taxon>Bignoniaceae</taxon>
        <taxon>Crescentiina</taxon>
        <taxon>Tabebuia alliance</taxon>
        <taxon>Handroanthus</taxon>
    </lineage>
</organism>
<gene>
    <name evidence="3" type="ORF">CDL12_05535</name>
</gene>